<dbReference type="Proteomes" id="UP000030641">
    <property type="component" value="Unassembled WGS sequence"/>
</dbReference>
<dbReference type="InterPro" id="IPR057596">
    <property type="entry name" value="RDRP_core"/>
</dbReference>
<dbReference type="EMBL" id="KL584752">
    <property type="protein sequence ID" value="KEQ98401.1"/>
    <property type="molecule type" value="Genomic_DNA"/>
</dbReference>
<comment type="catalytic activity">
    <reaction evidence="1">
        <text>RNA(n) + a ribonucleoside 5'-triphosphate = RNA(n+1) + diphosphate</text>
        <dbReference type="Rhea" id="RHEA:21248"/>
        <dbReference type="Rhea" id="RHEA-COMP:14527"/>
        <dbReference type="Rhea" id="RHEA-COMP:17342"/>
        <dbReference type="ChEBI" id="CHEBI:33019"/>
        <dbReference type="ChEBI" id="CHEBI:61557"/>
        <dbReference type="ChEBI" id="CHEBI:140395"/>
        <dbReference type="EC" id="2.7.7.48"/>
    </reaction>
</comment>
<sequence>MAENTGPGESPPSSRELAPKLGPHRRLSPSARTSSSLARPAPTPLATVTNQPRPAPLLPARGTVRYNARGLPVANSRRNAPMYRAPLISPQLTMQYDESRKLNRTTKPWEPTWIKIEGIPSGRRNPNDIHRVLFEFGHVSLIDCRSDHTTSALLFFTRDAFFKSTMFCGPRELRVTTRPYTHREIPYPADPTRQIRKSTIVPVEQIEFGVMTGDRQMMTMHTASSTEHHPAVLMLDLANRHILEFRFFLTTEPGAPWYRAEFRLSSPLKIVQMQHEDGQREIIITSQFPPVWWQTVGRGLLKEIYQDKPNKDLQEFRDWPRGWRRVTDIDLNPEERDLNPVSFVPPSPVVDTGRWLTWRLKFPASVDNSAYHTILEVLEDHNSDIQSCGPADFESISREDPVVWALLDPHRASHDSDLHEMQDDMMHLDQDIRYQLEVCISNNNIIEYTLTQQFLLELSALDRGFVRDINNPSTISLALIILENVADSNRTYYNPMDIFATYDLRHPRKRRVPRGCTLMRTAVITPTTFYVKTPSVEVSNRVIRDNFFAAGNFLRVKFEDEDPSGSLRPTARYENQHEVWARIERCLRHGIDIAGRHYDWLACGNSQFRERGAYFFTPYSEEKTARNIRMALGDFSAINVVAKCMARIGQCFSTTRASTNIGKVDNTMIRDVERNGYCFTDGVGKVSPFVAQMVANELYADRGPHDYPSAFQFRMGGFKGILVVDPALKGRKVLLRPSQRKFNATSVGLEIIKPSKFLSSTLNQQIILVLTGRGVPKQVFIDKMTKELGDINMAMNDENMALKMLQKNVDFNQITLTISGMILDGFMHSDEPMCKILLQLWRAWSLKFLKEKAKLFIEKGAFVLGCVDETNTLKMAPKQLPEIFIQVPAEKEGQWRIVQGICLLARNPSLHPGDIRVVKAVDCKALKHLKNIVVLPQQGERPLANMCAGGDLDGDDYLIMWDDDLLPPRSRWQCEAMNYDPPTPVTCIGAVQDEHFFKFFVDYIKYDNIGPIATNHRAIADRESANGGVGHKDCTDLAQLHSQAVDFNKTGVPARVPESLWPNKFPHWMEAKPKNKHYTSKEVLGLLYDMVQPEKFTPQLEKPFDQRILHAYVVTEAMLSKAREFKIAYDQQIRRVMAQHNIQTEFEVWTAFVMDHNREKHWYSLAEDLGNLMSAIKSDFQAQVREHLQLADTGYMGGEQAFGILGPFVAAMYTVTDQEVRQWKENKQGSINRDLSNAPLITYPWLFSRELGKIATSQSGPSLLSTTFGGEIRRRTPVVKSSYKANLGGLKLEPLEEWRPEHSVDDHVGTAFDVAESPKKEVAVEQNTLKEELSNRMSNGEGVVHTGEEATRTEEGTLQTEEGTFQAEEGASHTDEAAMEAPENALDRLMAMHF</sequence>
<reference evidence="4 5" key="1">
    <citation type="journal article" date="2014" name="BMC Genomics">
        <title>Genome sequencing of four Aureobasidium pullulans varieties: biotechnological potential, stress tolerance, and description of new species.</title>
        <authorList>
            <person name="Gostin Ar C."/>
            <person name="Ohm R.A."/>
            <person name="Kogej T."/>
            <person name="Sonjak S."/>
            <person name="Turk M."/>
            <person name="Zajc J."/>
            <person name="Zalar P."/>
            <person name="Grube M."/>
            <person name="Sun H."/>
            <person name="Han J."/>
            <person name="Sharma A."/>
            <person name="Chiniquy J."/>
            <person name="Ngan C.Y."/>
            <person name="Lipzen A."/>
            <person name="Barry K."/>
            <person name="Grigoriev I.V."/>
            <person name="Gunde-Cimerman N."/>
        </authorList>
    </citation>
    <scope>NUCLEOTIDE SEQUENCE [LARGE SCALE GENOMIC DNA]</scope>
    <source>
        <strain evidence="4 5">EXF-2481</strain>
    </source>
</reference>
<dbReference type="EC" id="2.7.7.48" evidence="1"/>
<gene>
    <name evidence="4" type="ORF">AUEXF2481DRAFT_26780</name>
</gene>
<evidence type="ECO:0000313" key="5">
    <source>
        <dbReference type="Proteomes" id="UP000030641"/>
    </source>
</evidence>
<dbReference type="RefSeq" id="XP_013346746.1">
    <property type="nucleotide sequence ID" value="XM_013491292.1"/>
</dbReference>
<keyword evidence="1" id="KW-0694">RNA-binding</keyword>
<dbReference type="STRING" id="1043005.A0A074ZIL5"/>
<dbReference type="GO" id="GO:0003968">
    <property type="term" value="F:RNA-directed RNA polymerase activity"/>
    <property type="evidence" value="ECO:0007669"/>
    <property type="project" value="UniProtKB-KW"/>
</dbReference>
<keyword evidence="1" id="KW-0696">RNA-directed RNA polymerase</keyword>
<name>A0A074ZIL5_AURSE</name>
<dbReference type="GO" id="GO:0003723">
    <property type="term" value="F:RNA binding"/>
    <property type="evidence" value="ECO:0007669"/>
    <property type="project" value="UniProtKB-KW"/>
</dbReference>
<feature type="region of interest" description="Disordered" evidence="2">
    <location>
        <begin position="1"/>
        <end position="63"/>
    </location>
</feature>
<dbReference type="PANTHER" id="PTHR23079:SF55">
    <property type="entry name" value="RNA-DIRECTED RNA POLYMERASE"/>
    <property type="match status" value="1"/>
</dbReference>
<evidence type="ECO:0000256" key="2">
    <source>
        <dbReference type="SAM" id="MobiDB-lite"/>
    </source>
</evidence>
<organism evidence="4 5">
    <name type="scientific">Aureobasidium subglaciale (strain EXF-2481)</name>
    <name type="common">Aureobasidium pullulans var. subglaciale</name>
    <dbReference type="NCBI Taxonomy" id="1043005"/>
    <lineage>
        <taxon>Eukaryota</taxon>
        <taxon>Fungi</taxon>
        <taxon>Dikarya</taxon>
        <taxon>Ascomycota</taxon>
        <taxon>Pezizomycotina</taxon>
        <taxon>Dothideomycetes</taxon>
        <taxon>Dothideomycetidae</taxon>
        <taxon>Dothideales</taxon>
        <taxon>Saccotheciaceae</taxon>
        <taxon>Aureobasidium</taxon>
    </lineage>
</organism>
<feature type="domain" description="RDRP core" evidence="3">
    <location>
        <begin position="524"/>
        <end position="1091"/>
    </location>
</feature>
<feature type="compositionally biased region" description="Basic and acidic residues" evidence="2">
    <location>
        <begin position="1346"/>
        <end position="1355"/>
    </location>
</feature>
<dbReference type="PANTHER" id="PTHR23079">
    <property type="entry name" value="RNA-DEPENDENT RNA POLYMERASE"/>
    <property type="match status" value="1"/>
</dbReference>
<dbReference type="GO" id="GO:0030422">
    <property type="term" value="P:siRNA processing"/>
    <property type="evidence" value="ECO:0007669"/>
    <property type="project" value="TreeGrafter"/>
</dbReference>
<evidence type="ECO:0000313" key="4">
    <source>
        <dbReference type="EMBL" id="KEQ98401.1"/>
    </source>
</evidence>
<feature type="region of interest" description="Disordered" evidence="2">
    <location>
        <begin position="1338"/>
        <end position="1377"/>
    </location>
</feature>
<evidence type="ECO:0000259" key="3">
    <source>
        <dbReference type="Pfam" id="PF05183"/>
    </source>
</evidence>
<dbReference type="GO" id="GO:0031380">
    <property type="term" value="C:nuclear RNA-directed RNA polymerase complex"/>
    <property type="evidence" value="ECO:0007669"/>
    <property type="project" value="TreeGrafter"/>
</dbReference>
<dbReference type="InterPro" id="IPR007855">
    <property type="entry name" value="RDRP"/>
</dbReference>
<comment type="similarity">
    <text evidence="1">Belongs to the RdRP family.</text>
</comment>
<keyword evidence="1" id="KW-0548">Nucleotidyltransferase</keyword>
<dbReference type="InParanoid" id="A0A074ZIL5"/>
<dbReference type="GeneID" id="25363333"/>
<proteinExistence type="inferred from homology"/>
<dbReference type="Pfam" id="PF05183">
    <property type="entry name" value="RdRP"/>
    <property type="match status" value="1"/>
</dbReference>
<protein>
    <recommendedName>
        <fullName evidence="1">RNA-dependent RNA polymerase</fullName>
        <ecNumber evidence="1">2.7.7.48</ecNumber>
    </recommendedName>
</protein>
<dbReference type="HOGENOM" id="CLU_001366_0_1_1"/>
<dbReference type="OrthoDB" id="6513042at2759"/>
<keyword evidence="1" id="KW-0808">Transferase</keyword>
<accession>A0A074ZIL5</accession>
<keyword evidence="5" id="KW-1185">Reference proteome</keyword>
<dbReference type="OMA" id="DDYLVIW"/>
<evidence type="ECO:0000256" key="1">
    <source>
        <dbReference type="RuleBase" id="RU363098"/>
    </source>
</evidence>